<dbReference type="EMBL" id="BKCJ010007554">
    <property type="protein sequence ID" value="GEU77837.1"/>
    <property type="molecule type" value="Genomic_DNA"/>
</dbReference>
<proteinExistence type="predicted"/>
<organism evidence="2">
    <name type="scientific">Tanacetum cinerariifolium</name>
    <name type="common">Dalmatian daisy</name>
    <name type="synonym">Chrysanthemum cinerariifolium</name>
    <dbReference type="NCBI Taxonomy" id="118510"/>
    <lineage>
        <taxon>Eukaryota</taxon>
        <taxon>Viridiplantae</taxon>
        <taxon>Streptophyta</taxon>
        <taxon>Embryophyta</taxon>
        <taxon>Tracheophyta</taxon>
        <taxon>Spermatophyta</taxon>
        <taxon>Magnoliopsida</taxon>
        <taxon>eudicotyledons</taxon>
        <taxon>Gunneridae</taxon>
        <taxon>Pentapetalae</taxon>
        <taxon>asterids</taxon>
        <taxon>campanulids</taxon>
        <taxon>Asterales</taxon>
        <taxon>Asteraceae</taxon>
        <taxon>Asteroideae</taxon>
        <taxon>Anthemideae</taxon>
        <taxon>Anthemidinae</taxon>
        <taxon>Tanacetum</taxon>
    </lineage>
</organism>
<feature type="domain" description="Reverse transcriptase Ty1/copia-type" evidence="1">
    <location>
        <begin position="94"/>
        <end position="139"/>
    </location>
</feature>
<reference evidence="2" key="1">
    <citation type="journal article" date="2019" name="Sci. Rep.">
        <title>Draft genome of Tanacetum cinerariifolium, the natural source of mosquito coil.</title>
        <authorList>
            <person name="Yamashiro T."/>
            <person name="Shiraishi A."/>
            <person name="Satake H."/>
            <person name="Nakayama K."/>
        </authorList>
    </citation>
    <scope>NUCLEOTIDE SEQUENCE</scope>
</reference>
<sequence>MGYALESVTRILNMVSTKKVNKTPYEIWHEKVSNLQDAQPFENTSKHQAEIKHDEVDPLTDVNHVRRSSRIPQEPERYGFYVDVEEHELGDQNIKAIRILIAIVVYSDYKIWQMDVKTAFLNGRLNKDVHMVQPKGFVNPKTIPMQPNVDLSSIMYVVRCTSPDVAFSHNLTSRYQQNSSESHWTAVKNILKYLRNTKDMFLVYGGDSITELSVTCYIDASWETDRDDLRSQMRYVFVMNGGVVDWKSSKQSTTVMSSMEAEYIVAVEAAIEAIWISKFISGVGFVPNNDRPMDIYCDNTDSHS</sequence>
<dbReference type="AlphaFoldDB" id="A0A6L2MX55"/>
<accession>A0A6L2MX55</accession>
<dbReference type="Pfam" id="PF07727">
    <property type="entry name" value="RVT_2"/>
    <property type="match status" value="1"/>
</dbReference>
<name>A0A6L2MX55_TANCI</name>
<protein>
    <submittedName>
        <fullName evidence="2">Retrotransposon protein, putative, Ty1-copia subclass</fullName>
    </submittedName>
</protein>
<evidence type="ECO:0000313" key="2">
    <source>
        <dbReference type="EMBL" id="GEU77837.1"/>
    </source>
</evidence>
<dbReference type="PANTHER" id="PTHR11439">
    <property type="entry name" value="GAG-POL-RELATED RETROTRANSPOSON"/>
    <property type="match status" value="1"/>
</dbReference>
<evidence type="ECO:0000259" key="1">
    <source>
        <dbReference type="Pfam" id="PF07727"/>
    </source>
</evidence>
<dbReference type="PANTHER" id="PTHR11439:SF496">
    <property type="entry name" value="RNA-DIRECTED DNA POLYMERASE"/>
    <property type="match status" value="1"/>
</dbReference>
<gene>
    <name evidence="2" type="ORF">Tci_049815</name>
</gene>
<dbReference type="CDD" id="cd09272">
    <property type="entry name" value="RNase_HI_RT_Ty1"/>
    <property type="match status" value="1"/>
</dbReference>
<comment type="caution">
    <text evidence="2">The sequence shown here is derived from an EMBL/GenBank/DDBJ whole genome shotgun (WGS) entry which is preliminary data.</text>
</comment>
<dbReference type="InterPro" id="IPR013103">
    <property type="entry name" value="RVT_2"/>
</dbReference>